<sequence length="161" mass="18212">MELKKPESLNKQEIDFCELFIFGCDPYAGNARKCYEDIFYDSSHTSLRKAKQLMARDDVQEYINQLRAIANYETADLKARLTEKLLHIIDETSTAKYTDRRGTELSPAPLRSVAVQASKALMEMYPVKVAQESKVELKGNGDSGIVFNVIVPQSNNDNNVE</sequence>
<organism evidence="1 2">
    <name type="scientific">Bacteroides faecis</name>
    <dbReference type="NCBI Taxonomy" id="674529"/>
    <lineage>
        <taxon>Bacteria</taxon>
        <taxon>Pseudomonadati</taxon>
        <taxon>Bacteroidota</taxon>
        <taxon>Bacteroidia</taxon>
        <taxon>Bacteroidales</taxon>
        <taxon>Bacteroidaceae</taxon>
        <taxon>Bacteroides</taxon>
    </lineage>
</organism>
<dbReference type="RefSeq" id="WP_008647884.1">
    <property type="nucleotide sequence ID" value="NZ_CABMFH010000002.1"/>
</dbReference>
<accession>A0A174FUS6</accession>
<accession>A0A3E5GLB8</accession>
<gene>
    <name evidence="1" type="ORF">ERS852461_00451</name>
</gene>
<dbReference type="EMBL" id="CZAE01000002">
    <property type="protein sequence ID" value="CUO52359.1"/>
    <property type="molecule type" value="Genomic_DNA"/>
</dbReference>
<dbReference type="Proteomes" id="UP000095606">
    <property type="component" value="Unassembled WGS sequence"/>
</dbReference>
<name>A0A174FUS6_9BACE</name>
<evidence type="ECO:0000313" key="1">
    <source>
        <dbReference type="EMBL" id="CUO52359.1"/>
    </source>
</evidence>
<protein>
    <submittedName>
        <fullName evidence="1">Uncharacterized protein</fullName>
    </submittedName>
</protein>
<evidence type="ECO:0000313" key="2">
    <source>
        <dbReference type="Proteomes" id="UP000095606"/>
    </source>
</evidence>
<proteinExistence type="predicted"/>
<reference evidence="1 2" key="1">
    <citation type="submission" date="2015-09" db="EMBL/GenBank/DDBJ databases">
        <authorList>
            <consortium name="Pathogen Informatics"/>
        </authorList>
    </citation>
    <scope>NUCLEOTIDE SEQUENCE [LARGE SCALE GENOMIC DNA]</scope>
    <source>
        <strain evidence="1 2">2789STDY5834846</strain>
    </source>
</reference>
<dbReference type="AlphaFoldDB" id="A0A174FUS6"/>